<dbReference type="PANTHER" id="PTHR12289">
    <property type="entry name" value="METAXIN RELATED"/>
    <property type="match status" value="1"/>
</dbReference>
<dbReference type="InterPro" id="IPR019564">
    <property type="entry name" value="Sam37/metaxin_N"/>
</dbReference>
<dbReference type="AlphaFoldDB" id="A0AAV9WUZ0"/>
<evidence type="ECO:0000256" key="4">
    <source>
        <dbReference type="ARBA" id="ARBA00022927"/>
    </source>
</evidence>
<feature type="domain" description="Metaxin glutathione S-transferase" evidence="9">
    <location>
        <begin position="255"/>
        <end position="321"/>
    </location>
</feature>
<evidence type="ECO:0000313" key="11">
    <source>
        <dbReference type="Proteomes" id="UP001365542"/>
    </source>
</evidence>
<feature type="region of interest" description="Disordered" evidence="7">
    <location>
        <begin position="1"/>
        <end position="29"/>
    </location>
</feature>
<dbReference type="GO" id="GO:0001401">
    <property type="term" value="C:SAM complex"/>
    <property type="evidence" value="ECO:0007669"/>
    <property type="project" value="InterPro"/>
</dbReference>
<keyword evidence="5" id="KW-0496">Mitochondrion</keyword>
<proteinExistence type="predicted"/>
<comment type="caution">
    <text evidence="10">The sequence shown here is derived from an EMBL/GenBank/DDBJ whole genome shotgun (WGS) entry which is preliminary data.</text>
</comment>
<comment type="subcellular location">
    <subcellularLocation>
        <location evidence="1">Mitochondrion outer membrane</location>
    </subcellularLocation>
</comment>
<evidence type="ECO:0000256" key="2">
    <source>
        <dbReference type="ARBA" id="ARBA00022448"/>
    </source>
</evidence>
<keyword evidence="11" id="KW-1185">Reference proteome</keyword>
<evidence type="ECO:0000259" key="8">
    <source>
        <dbReference type="Pfam" id="PF10568"/>
    </source>
</evidence>
<evidence type="ECO:0000259" key="9">
    <source>
        <dbReference type="Pfam" id="PF17171"/>
    </source>
</evidence>
<gene>
    <name evidence="10" type="ORF">TWF694_004862</name>
</gene>
<evidence type="ECO:0000313" key="10">
    <source>
        <dbReference type="EMBL" id="KAK6526255.1"/>
    </source>
</evidence>
<dbReference type="Pfam" id="PF17171">
    <property type="entry name" value="GST_C_6"/>
    <property type="match status" value="1"/>
</dbReference>
<dbReference type="Proteomes" id="UP001365542">
    <property type="component" value="Unassembled WGS sequence"/>
</dbReference>
<evidence type="ECO:0000256" key="7">
    <source>
        <dbReference type="SAM" id="MobiDB-lite"/>
    </source>
</evidence>
<keyword evidence="6" id="KW-0472">Membrane</keyword>
<accession>A0AAV9WUZ0</accession>
<dbReference type="EMBL" id="JAVHJO010000016">
    <property type="protein sequence ID" value="KAK6526255.1"/>
    <property type="molecule type" value="Genomic_DNA"/>
</dbReference>
<dbReference type="GO" id="GO:0007005">
    <property type="term" value="P:mitochondrion organization"/>
    <property type="evidence" value="ECO:0007669"/>
    <property type="project" value="TreeGrafter"/>
</dbReference>
<dbReference type="CDD" id="cd03054">
    <property type="entry name" value="GST_N_Metaxin"/>
    <property type="match status" value="1"/>
</dbReference>
<protein>
    <recommendedName>
        <fullName evidence="12">Mitochondrial outer membrane protein</fullName>
    </recommendedName>
</protein>
<feature type="compositionally biased region" description="Polar residues" evidence="7">
    <location>
        <begin position="20"/>
        <end position="29"/>
    </location>
</feature>
<dbReference type="InterPro" id="IPR033468">
    <property type="entry name" value="Metaxin_GST"/>
</dbReference>
<dbReference type="InterPro" id="IPR050931">
    <property type="entry name" value="Mito_Protein_Transport_Metaxin"/>
</dbReference>
<feature type="compositionally biased region" description="Low complexity" evidence="7">
    <location>
        <begin position="1"/>
        <end position="19"/>
    </location>
</feature>
<sequence>MPSTSSSSYRPSRPAPAQSTASGTNDAGGTSSMFRAPTFIRTIFDKFPLYSYPVDPSPINSLDKTPSEQPHDDLFSKNTLYVFSLPGDAQNCSPSFNPACLKWQIYMKIRGVDFRIQSSSNHASPTGSLPFLIVEPARSSVVSGRQLAQTVPASKLAQWIEDNAAGSVNQVSSDSPDYRAFSSLVDRNIRDAWLYAMYVDNTNLNNITVPKYTNSTPLWPVNYLLGLQMRQAALDSLGVNGVGSKVNGEMLYMRANEAWAALSALLGDNKWFFSARDAGLFDASVFAYTHLILTLGLERSGEDLVNGLQQYSNLIDHEQRIRNKWCT</sequence>
<name>A0AAV9WUZ0_9PEZI</name>
<evidence type="ECO:0000256" key="3">
    <source>
        <dbReference type="ARBA" id="ARBA00022787"/>
    </source>
</evidence>
<feature type="domain" description="Mitochondrial outer membrane transport complex Sam37/metaxin N-terminal" evidence="8">
    <location>
        <begin position="100"/>
        <end position="230"/>
    </location>
</feature>
<evidence type="ECO:0000256" key="5">
    <source>
        <dbReference type="ARBA" id="ARBA00023128"/>
    </source>
</evidence>
<keyword evidence="2" id="KW-0813">Transport</keyword>
<dbReference type="GO" id="GO:0015031">
    <property type="term" value="P:protein transport"/>
    <property type="evidence" value="ECO:0007669"/>
    <property type="project" value="UniProtKB-KW"/>
</dbReference>
<keyword evidence="4" id="KW-0653">Protein transport</keyword>
<organism evidence="10 11">
    <name type="scientific">Orbilia ellipsospora</name>
    <dbReference type="NCBI Taxonomy" id="2528407"/>
    <lineage>
        <taxon>Eukaryota</taxon>
        <taxon>Fungi</taxon>
        <taxon>Dikarya</taxon>
        <taxon>Ascomycota</taxon>
        <taxon>Pezizomycotina</taxon>
        <taxon>Orbiliomycetes</taxon>
        <taxon>Orbiliales</taxon>
        <taxon>Orbiliaceae</taxon>
        <taxon>Orbilia</taxon>
    </lineage>
</organism>
<evidence type="ECO:0008006" key="12">
    <source>
        <dbReference type="Google" id="ProtNLM"/>
    </source>
</evidence>
<evidence type="ECO:0000256" key="1">
    <source>
        <dbReference type="ARBA" id="ARBA00004294"/>
    </source>
</evidence>
<dbReference type="Pfam" id="PF10568">
    <property type="entry name" value="Tom37"/>
    <property type="match status" value="1"/>
</dbReference>
<dbReference type="PANTHER" id="PTHR12289:SF44">
    <property type="entry name" value="OUTER MEMBRANE PROTEIN (SAM35), PUTATIVE (AFU_ORTHOLOGUE AFUA_1G13180)-RELATED"/>
    <property type="match status" value="1"/>
</dbReference>
<reference evidence="10 11" key="1">
    <citation type="submission" date="2019-10" db="EMBL/GenBank/DDBJ databases">
        <authorList>
            <person name="Palmer J.M."/>
        </authorList>
    </citation>
    <scope>NUCLEOTIDE SEQUENCE [LARGE SCALE GENOMIC DNA]</scope>
    <source>
        <strain evidence="10 11">TWF694</strain>
    </source>
</reference>
<keyword evidence="3" id="KW-1000">Mitochondrion outer membrane</keyword>
<evidence type="ECO:0000256" key="6">
    <source>
        <dbReference type="ARBA" id="ARBA00023136"/>
    </source>
</evidence>